<proteinExistence type="predicted"/>
<organism evidence="1 2">
    <name type="scientific">Parapedobacter luteus</name>
    <dbReference type="NCBI Taxonomy" id="623280"/>
    <lineage>
        <taxon>Bacteria</taxon>
        <taxon>Pseudomonadati</taxon>
        <taxon>Bacteroidota</taxon>
        <taxon>Sphingobacteriia</taxon>
        <taxon>Sphingobacteriales</taxon>
        <taxon>Sphingobacteriaceae</taxon>
        <taxon>Parapedobacter</taxon>
    </lineage>
</organism>
<dbReference type="AlphaFoldDB" id="A0A1T5F9D6"/>
<keyword evidence="2" id="KW-1185">Reference proteome</keyword>
<dbReference type="STRING" id="623280.SAMN05660226_03849"/>
<dbReference type="RefSeq" id="WP_079718472.1">
    <property type="nucleotide sequence ID" value="NZ_FUYS01000014.1"/>
</dbReference>
<dbReference type="NCBIfam" id="TIGR01200">
    <property type="entry name" value="GLPGLI"/>
    <property type="match status" value="1"/>
</dbReference>
<reference evidence="1 2" key="1">
    <citation type="submission" date="2017-02" db="EMBL/GenBank/DDBJ databases">
        <authorList>
            <person name="Peterson S.W."/>
        </authorList>
    </citation>
    <scope>NUCLEOTIDE SEQUENCE [LARGE SCALE GENOMIC DNA]</scope>
    <source>
        <strain evidence="1 2">DSM 22899</strain>
    </source>
</reference>
<dbReference type="InterPro" id="IPR005901">
    <property type="entry name" value="GLPGLI"/>
</dbReference>
<protein>
    <submittedName>
        <fullName evidence="1">GLPGLI family protein</fullName>
    </submittedName>
</protein>
<sequence length="271" mass="31665">MPGRKNKATLITLNSLLLLFCVEARQGDEGYKIYYEMTFRKDSTNSATTSELTELLISGDKSLFRTVAQGEKDTNEFHKHLEIRPYIHTNARYRIIKDRADEMVYYYEQIELLGGPICTYTELQNDMDWILMRDTLTISNLPCQKALLDYGNRSWEAWFCPDIPLSNGPYKFQGLPGLIIRMRDKTGSWVFDLKGIERVPSFTFDLAFLNDAEAMDKLEFYERKLHYKDNRMQINEAAGKISFPDEGTRQRLYEKAKIEAAKNNNWIELYP</sequence>
<dbReference type="Pfam" id="PF09697">
    <property type="entry name" value="Porph_ging"/>
    <property type="match status" value="1"/>
</dbReference>
<evidence type="ECO:0000313" key="2">
    <source>
        <dbReference type="Proteomes" id="UP000190541"/>
    </source>
</evidence>
<dbReference type="Proteomes" id="UP000190541">
    <property type="component" value="Unassembled WGS sequence"/>
</dbReference>
<name>A0A1T5F9D6_9SPHI</name>
<dbReference type="EMBL" id="FUYS01000014">
    <property type="protein sequence ID" value="SKB92782.1"/>
    <property type="molecule type" value="Genomic_DNA"/>
</dbReference>
<dbReference type="OrthoDB" id="1440774at2"/>
<evidence type="ECO:0000313" key="1">
    <source>
        <dbReference type="EMBL" id="SKB92782.1"/>
    </source>
</evidence>
<gene>
    <name evidence="1" type="ORF">SAMN05660226_03849</name>
</gene>
<accession>A0A1T5F9D6</accession>